<dbReference type="KEGG" id="egl:EGR_05885"/>
<keyword evidence="6" id="KW-0597">Phosphoprotein</keyword>
<dbReference type="InterPro" id="IPR012341">
    <property type="entry name" value="6hp_glycosidase-like_sf"/>
</dbReference>
<dbReference type="Pfam" id="PF19292">
    <property type="entry name" value="KPBB_C"/>
    <property type="match status" value="1"/>
</dbReference>
<dbReference type="Proteomes" id="UP000019149">
    <property type="component" value="Unassembled WGS sequence"/>
</dbReference>
<dbReference type="CTD" id="36341600"/>
<evidence type="ECO:0000256" key="3">
    <source>
        <dbReference type="ARBA" id="ARBA00005131"/>
    </source>
</evidence>
<protein>
    <recommendedName>
        <fullName evidence="13">Phosphorylase b kinase regulatory subunit</fullName>
    </recommendedName>
</protein>
<dbReference type="InterPro" id="IPR011613">
    <property type="entry name" value="GH15-like"/>
</dbReference>
<feature type="transmembrane region" description="Helical" evidence="15">
    <location>
        <begin position="159"/>
        <end position="181"/>
    </location>
</feature>
<evidence type="ECO:0000259" key="16">
    <source>
        <dbReference type="Pfam" id="PF00723"/>
    </source>
</evidence>
<evidence type="ECO:0000256" key="15">
    <source>
        <dbReference type="SAM" id="Phobius"/>
    </source>
</evidence>
<evidence type="ECO:0000256" key="7">
    <source>
        <dbReference type="ARBA" id="ARBA00022600"/>
    </source>
</evidence>
<dbReference type="STRING" id="6210.W6V010"/>
<dbReference type="GO" id="GO:0005964">
    <property type="term" value="C:phosphorylase kinase complex"/>
    <property type="evidence" value="ECO:0007669"/>
    <property type="project" value="TreeGrafter"/>
</dbReference>
<evidence type="ECO:0000259" key="17">
    <source>
        <dbReference type="Pfam" id="PF19292"/>
    </source>
</evidence>
<evidence type="ECO:0000256" key="2">
    <source>
        <dbReference type="ARBA" id="ARBA00004342"/>
    </source>
</evidence>
<evidence type="ECO:0000256" key="5">
    <source>
        <dbReference type="ARBA" id="ARBA00022475"/>
    </source>
</evidence>
<dbReference type="RefSeq" id="XP_024350480.1">
    <property type="nucleotide sequence ID" value="XM_024495134.1"/>
</dbReference>
<evidence type="ECO:0000313" key="18">
    <source>
        <dbReference type="EMBL" id="EUB59284.1"/>
    </source>
</evidence>
<feature type="compositionally biased region" description="Polar residues" evidence="14">
    <location>
        <begin position="1698"/>
        <end position="1711"/>
    </location>
</feature>
<dbReference type="UniPathway" id="UPA00163"/>
<dbReference type="InterPro" id="IPR008928">
    <property type="entry name" value="6-hairpin_glycosidase_sf"/>
</dbReference>
<evidence type="ECO:0000256" key="14">
    <source>
        <dbReference type="SAM" id="MobiDB-lite"/>
    </source>
</evidence>
<feature type="domain" description="GH15-like" evidence="16">
    <location>
        <begin position="300"/>
        <end position="1424"/>
    </location>
</feature>
<evidence type="ECO:0000256" key="4">
    <source>
        <dbReference type="ARBA" id="ARBA00007128"/>
    </source>
</evidence>
<feature type="compositionally biased region" description="Low complexity" evidence="14">
    <location>
        <begin position="1228"/>
        <end position="1253"/>
    </location>
</feature>
<comment type="similarity">
    <text evidence="4 13">Belongs to the phosphorylase b kinase regulatory chain family.</text>
</comment>
<dbReference type="GO" id="GO:0005977">
    <property type="term" value="P:glycogen metabolic process"/>
    <property type="evidence" value="ECO:0007669"/>
    <property type="project" value="UniProtKB-UniPathway"/>
</dbReference>
<evidence type="ECO:0000256" key="8">
    <source>
        <dbReference type="ARBA" id="ARBA00022860"/>
    </source>
</evidence>
<feature type="region of interest" description="Disordered" evidence="14">
    <location>
        <begin position="982"/>
        <end position="1021"/>
    </location>
</feature>
<keyword evidence="11 13" id="KW-0449">Lipoprotein</keyword>
<accession>W6V010</accession>
<dbReference type="GO" id="GO:0005886">
    <property type="term" value="C:plasma membrane"/>
    <property type="evidence" value="ECO:0007669"/>
    <property type="project" value="UniProtKB-SubCell"/>
</dbReference>
<feature type="transmembrane region" description="Helical" evidence="15">
    <location>
        <begin position="50"/>
        <end position="71"/>
    </location>
</feature>
<dbReference type="EMBL" id="APAU02000047">
    <property type="protein sequence ID" value="EUB59284.1"/>
    <property type="molecule type" value="Genomic_DNA"/>
</dbReference>
<dbReference type="PANTHER" id="PTHR10749">
    <property type="entry name" value="PHOSPHORYLASE B KINASE REGULATORY SUBUNIT"/>
    <property type="match status" value="1"/>
</dbReference>
<comment type="function">
    <text evidence="1">Phosphorylase b kinase catalyzes the phosphorylation of serine in certain substrates, including troponin I. The alpha chain may bind calmodulin.</text>
</comment>
<dbReference type="Gene3D" id="1.50.10.10">
    <property type="match status" value="1"/>
</dbReference>
<keyword evidence="7 13" id="KW-0321">Glycogen metabolism</keyword>
<feature type="compositionally biased region" description="Basic and acidic residues" evidence="14">
    <location>
        <begin position="1007"/>
        <end position="1018"/>
    </location>
</feature>
<keyword evidence="15" id="KW-0812">Transmembrane</keyword>
<keyword evidence="9 13" id="KW-0472">Membrane</keyword>
<dbReference type="OMA" id="QFEHIEC"/>
<feature type="transmembrane region" description="Helical" evidence="15">
    <location>
        <begin position="187"/>
        <end position="214"/>
    </location>
</feature>
<feature type="domain" description="Phosphorylase b kinase regulatory subunit alpha/beta C-terminal" evidence="17">
    <location>
        <begin position="1549"/>
        <end position="1668"/>
    </location>
</feature>
<evidence type="ECO:0000256" key="11">
    <source>
        <dbReference type="ARBA" id="ARBA00023288"/>
    </source>
</evidence>
<dbReference type="SUPFAM" id="SSF48208">
    <property type="entry name" value="Six-hairpin glycosidases"/>
    <property type="match status" value="1"/>
</dbReference>
<dbReference type="GO" id="GO:0016301">
    <property type="term" value="F:kinase activity"/>
    <property type="evidence" value="ECO:0007669"/>
    <property type="project" value="UniProtKB-KW"/>
</dbReference>
<feature type="region of interest" description="Disordered" evidence="14">
    <location>
        <begin position="1688"/>
        <end position="1714"/>
    </location>
</feature>
<keyword evidence="10 13" id="KW-0119">Carbohydrate metabolism</keyword>
<reference evidence="18 19" key="1">
    <citation type="journal article" date="2013" name="Nat. Genet.">
        <title>The genome of the hydatid tapeworm Echinococcus granulosus.</title>
        <authorList>
            <person name="Zheng H."/>
            <person name="Zhang W."/>
            <person name="Zhang L."/>
            <person name="Zhang Z."/>
            <person name="Li J."/>
            <person name="Lu G."/>
            <person name="Zhu Y."/>
            <person name="Wang Y."/>
            <person name="Huang Y."/>
            <person name="Liu J."/>
            <person name="Kang H."/>
            <person name="Chen J."/>
            <person name="Wang L."/>
            <person name="Chen A."/>
            <person name="Yu S."/>
            <person name="Gao Z."/>
            <person name="Jin L."/>
            <person name="Gu W."/>
            <person name="Wang Z."/>
            <person name="Zhao L."/>
            <person name="Shi B."/>
            <person name="Wen H."/>
            <person name="Lin R."/>
            <person name="Jones M.K."/>
            <person name="Brejova B."/>
            <person name="Vinar T."/>
            <person name="Zhao G."/>
            <person name="McManus D.P."/>
            <person name="Chen Z."/>
            <person name="Zhou Y."/>
            <person name="Wang S."/>
        </authorList>
    </citation>
    <scope>NUCLEOTIDE SEQUENCE [LARGE SCALE GENOMIC DNA]</scope>
</reference>
<evidence type="ECO:0000256" key="13">
    <source>
        <dbReference type="RuleBase" id="RU364123"/>
    </source>
</evidence>
<evidence type="ECO:0000256" key="12">
    <source>
        <dbReference type="ARBA" id="ARBA00023289"/>
    </source>
</evidence>
<dbReference type="GeneID" id="36341600"/>
<comment type="subcellular location">
    <subcellularLocation>
        <location evidence="2 13">Cell membrane</location>
        <topology evidence="2 13">Lipid-anchor</topology>
        <orientation evidence="2 13">Cytoplasmic side</orientation>
    </subcellularLocation>
</comment>
<feature type="region of interest" description="Disordered" evidence="14">
    <location>
        <begin position="1209"/>
        <end position="1253"/>
    </location>
</feature>
<keyword evidence="15" id="KW-1133">Transmembrane helix</keyword>
<dbReference type="GO" id="GO:0005516">
    <property type="term" value="F:calmodulin binding"/>
    <property type="evidence" value="ECO:0007669"/>
    <property type="project" value="UniProtKB-KW"/>
</dbReference>
<feature type="transmembrane region" description="Helical" evidence="15">
    <location>
        <begin position="255"/>
        <end position="274"/>
    </location>
</feature>
<organism evidence="18 19">
    <name type="scientific">Echinococcus granulosus</name>
    <name type="common">Hydatid tapeworm</name>
    <dbReference type="NCBI Taxonomy" id="6210"/>
    <lineage>
        <taxon>Eukaryota</taxon>
        <taxon>Metazoa</taxon>
        <taxon>Spiralia</taxon>
        <taxon>Lophotrochozoa</taxon>
        <taxon>Platyhelminthes</taxon>
        <taxon>Cestoda</taxon>
        <taxon>Eucestoda</taxon>
        <taxon>Cyclophyllidea</taxon>
        <taxon>Taeniidae</taxon>
        <taxon>Echinococcus</taxon>
        <taxon>Echinococcus granulosus group</taxon>
    </lineage>
</organism>
<keyword evidence="5 13" id="KW-1003">Cell membrane</keyword>
<name>W6V010_ECHGR</name>
<keyword evidence="8 13" id="KW-0112">Calmodulin-binding</keyword>
<comment type="pathway">
    <text evidence="3 13">Glycan biosynthesis; glycogen metabolism.</text>
</comment>
<evidence type="ECO:0000256" key="10">
    <source>
        <dbReference type="ARBA" id="ARBA00023277"/>
    </source>
</evidence>
<dbReference type="Pfam" id="PF00723">
    <property type="entry name" value="Glyco_hydro_15"/>
    <property type="match status" value="1"/>
</dbReference>
<proteinExistence type="inferred from homology"/>
<keyword evidence="19" id="KW-1185">Reference proteome</keyword>
<dbReference type="InterPro" id="IPR045583">
    <property type="entry name" value="KPBA/B_C"/>
</dbReference>
<evidence type="ECO:0000256" key="1">
    <source>
        <dbReference type="ARBA" id="ARBA00002837"/>
    </source>
</evidence>
<keyword evidence="12 13" id="KW-0636">Prenylation</keyword>
<dbReference type="FunFam" id="1.50.10.10:FF:000004">
    <property type="entry name" value="Phosphorylase b kinase regulatory subunit"/>
    <property type="match status" value="1"/>
</dbReference>
<sequence>MWRGARNGDIGIADNKGKFVSNTIRNIEGSAVYFVLSPEWKAAVTEKEKVYLIVFALLYFISLFVFSYCLVVDKAMVHSLHLKAFVNMQAHTPLLQKVNLEAKVTFTTGIWYKNAETLVKPEKSSGGYVGTYPLIYEEMYQAHTLYYSCLNNNFRTSPVLTASSLFLIVGSVVYAFAGPLVILSRSAFYHCAMVGSMLLAFFVLLNLAACNFLFDCLRRSQAMQIDDHGNYVENMQGNNIFDVRTRMEEATTAKVATYLTVLGFLPIVIMGSLAEKILGYRVTLGRTPSLFILMGIDKNKLDYYYGLISETILSLQDVVTGLIPASPSNPHAWVRDNVYASLSIWGLSMAYRKVPDVDEDRSRGYELEKCVVNLMRGILKCYMYQADKVESFKKTQCASSSLHAKFDSRTCKAVVGDYEWGHLQIDAVSLYLLALAQMTASGLRIIWTVDEVAFIQNLVFYIEPASRIPDYGIWERGDKTNHGLPELNTSSVGLAKAALESLNGLDLFGPQGGANSTIHCLMDECQKCNTVLENMLPRESYSKETDAALLGIISYPGFAVTDEALIERTRNTVLSKLLGSYGCIRFLRDGYKTAREDPSRLHYEPWELRMFDGIECQWPLFFTYLVIGACFNDKFDLAKKYMDQLDQIVLHRKIPHDRHDDPVIQLTTRKPATDTDDALYPIMPELYSLPGEKIDAELKAHNSQVRIPIGSAPHLWGQSMYILSRLIMDRLLLPGEIDPLGRRMASEPKPDLVVQIVVLAEDDLVKERLAEFNLDVQTPSEVVCDSGIQIYSAKVLLQIYNQLGGCPKLGLSGRTARDLGVIATSSLYRIGNTTMAFTPQFIDSHSFYVNLDVNFTLDEFRSNVAFLRRVWAYPGRPTLLLPVAERFVRPESDSLLPSVVTVIKKLKSGYINGTRVALGNISQFEATSCVQKLSFIKSAETVMKRHSVLRSGSLRHRRLTLASPHSRGVEFSSPTCLGDQQSTYSSLASTPTGASGLISPGGTHLLSDGRMRDEHEGMQRTSLRRKSLALACAVSVDLAIADDDSREMSRRRGFYFATPYYGSKCEDEEAGEVGNREVHHHHRYPSPFSVYCRGESSSLCSSRSYSCSTTPNRTPQPSGPPPCCNHRRSRPRFLRSRSTSVDALGPKEISFDEKGYLTGLHDHDPTLTERKQTDEEMTLQRLRVGELPNFSDSSYETAFRRIIMCPKDNAAGDGDGGGLQRPTNLRFSTRTSQSRKTSSGRSSQSGGSAGSTGADVSCEWLANLNAEQMVEYLQQTGNLAKQAEILGRLKQMKGLDWDTGMDSETPATVRSLLKEVYQKACQLQDWFLLRYIGGLLEKIADQLATAVSSILILQKQITVGLPPKPREKVISSPLPPAQIAQLIQEACGEDNLMAMLTQELLLHLSMFARSHPKLLANVLCLRTGLIIKLMGTELARSMESSVEDALLALFYMSPYETNCLLANLLSGNEIRAVKIGKCRPTLLLPLSASSRRKSSALLKVDSPYDLSYLTSPTMSIPQSPTSTLRSAGGTRARAGSLAVTSVEPPGEVRDLWSRRRKIDGALNRVPPQFFQCTYTILERLQGLRIGENTLTTSLTKEMTKEELKFALVVESFINTVPTPEYRQLLVEATTVLGALVTHDEDARIQLNCIVSLDDLVAKANRIFLEDQAAHGANATVCCANHLVRASRSASGGTKGENSELSTTPTESNPSGVTRKMGVVGGGQVPPIPVPPQQKCRGSHHICHFFYDTPPAGRFGTMAYMVRALSVIIGDSLPLGNSGNIAINCSVASAK</sequence>
<comment type="caution">
    <text evidence="18">The sequence shown here is derived from an EMBL/GenBank/DDBJ whole genome shotgun (WGS) entry which is preliminary data.</text>
</comment>
<evidence type="ECO:0000256" key="9">
    <source>
        <dbReference type="ARBA" id="ARBA00023136"/>
    </source>
</evidence>
<dbReference type="PANTHER" id="PTHR10749:SF7">
    <property type="entry name" value="PHOSPHORYLASE B KINASE REGULATORY SUBUNIT ALPHA-RELATED"/>
    <property type="match status" value="1"/>
</dbReference>
<evidence type="ECO:0000313" key="19">
    <source>
        <dbReference type="Proteomes" id="UP000019149"/>
    </source>
</evidence>
<evidence type="ECO:0000256" key="6">
    <source>
        <dbReference type="ARBA" id="ARBA00022553"/>
    </source>
</evidence>
<dbReference type="InterPro" id="IPR008734">
    <property type="entry name" value="PHK_A/B_su"/>
</dbReference>
<gene>
    <name evidence="18" type="ORF">EGR_05885</name>
</gene>
<feature type="compositionally biased region" description="Polar residues" evidence="14">
    <location>
        <begin position="982"/>
        <end position="993"/>
    </location>
</feature>
<dbReference type="OrthoDB" id="5971574at2759"/>